<dbReference type="Proteomes" id="UP000530660">
    <property type="component" value="Unassembled WGS sequence"/>
</dbReference>
<feature type="coiled-coil region" evidence="1">
    <location>
        <begin position="58"/>
        <end position="92"/>
    </location>
</feature>
<dbReference type="OrthoDB" id="4006at2759"/>
<dbReference type="AlphaFoldDB" id="A0A7J7IQ11"/>
<evidence type="ECO:0000313" key="2">
    <source>
        <dbReference type="EMBL" id="KAF6005203.1"/>
    </source>
</evidence>
<organism evidence="2 3">
    <name type="scientific">Cyanidiococcus yangmingshanensis</name>
    <dbReference type="NCBI Taxonomy" id="2690220"/>
    <lineage>
        <taxon>Eukaryota</taxon>
        <taxon>Rhodophyta</taxon>
        <taxon>Bangiophyceae</taxon>
        <taxon>Cyanidiales</taxon>
        <taxon>Cyanidiaceae</taxon>
        <taxon>Cyanidiococcus</taxon>
    </lineage>
</organism>
<evidence type="ECO:0000256" key="1">
    <source>
        <dbReference type="SAM" id="Coils"/>
    </source>
</evidence>
<evidence type="ECO:0000313" key="3">
    <source>
        <dbReference type="Proteomes" id="UP000530660"/>
    </source>
</evidence>
<protein>
    <submittedName>
        <fullName evidence="2">E3 ubiquitin-protein ligase bre1</fullName>
    </submittedName>
</protein>
<gene>
    <name evidence="2" type="primary">BRE1</name>
    <name evidence="2" type="ORF">F1559_002403</name>
</gene>
<comment type="caution">
    <text evidence="2">The sequence shown here is derived from an EMBL/GenBank/DDBJ whole genome shotgun (WGS) entry which is preliminary data.</text>
</comment>
<dbReference type="EMBL" id="VWRR01000001">
    <property type="protein sequence ID" value="KAF6005203.1"/>
    <property type="molecule type" value="Genomic_DNA"/>
</dbReference>
<feature type="coiled-coil region" evidence="1">
    <location>
        <begin position="121"/>
        <end position="218"/>
    </location>
</feature>
<name>A0A7J7IQ11_9RHOD</name>
<proteinExistence type="predicted"/>
<sequence>MSVRRAAFAGRNPFDARREASRPTITQVLTLPNSILTDPMILALQHVSEDLTEYLAEIESLSTSITGAEATIAQLTERLTEKEAALGKVLAERLKYIQQQLTLKEQLKVESSRADKEHELVQQINQALTAARAQISELQNQMSKMADEMRIVRKQADIARLGAEKSSAEAFSQRQLAELAQQEMKRLSEELAQLRGQIEQLREALRVADEAKARIDRRATRLEHELALTHKRQGAAASGDADWQQEMIEELRRKLYCTGVQSPGEASNPRSVFSYVLPRLYPEKYHQSESQMSALW</sequence>
<reference evidence="2 3" key="1">
    <citation type="journal article" date="2020" name="J. Phycol.">
        <title>Comparative genome analysis reveals Cyanidiococcus gen. nov., a new extremophilic red algal genus sister to Cyanidioschyzon (Cyanidioschyzonaceae, Rhodophyta).</title>
        <authorList>
            <person name="Liu S.-L."/>
            <person name="Chiang Y.-R."/>
            <person name="Yoon H.S."/>
            <person name="Fu H.-Y."/>
        </authorList>
    </citation>
    <scope>NUCLEOTIDE SEQUENCE [LARGE SCALE GENOMIC DNA]</scope>
    <source>
        <strain evidence="2 3">THAL066</strain>
    </source>
</reference>
<accession>A0A7J7IQ11</accession>
<keyword evidence="1" id="KW-0175">Coiled coil</keyword>
<keyword evidence="3" id="KW-1185">Reference proteome</keyword>